<organism evidence="2 3">
    <name type="scientific">Parnassius mnemosyne</name>
    <name type="common">clouded apollo</name>
    <dbReference type="NCBI Taxonomy" id="213953"/>
    <lineage>
        <taxon>Eukaryota</taxon>
        <taxon>Metazoa</taxon>
        <taxon>Ecdysozoa</taxon>
        <taxon>Arthropoda</taxon>
        <taxon>Hexapoda</taxon>
        <taxon>Insecta</taxon>
        <taxon>Pterygota</taxon>
        <taxon>Neoptera</taxon>
        <taxon>Endopterygota</taxon>
        <taxon>Lepidoptera</taxon>
        <taxon>Glossata</taxon>
        <taxon>Ditrysia</taxon>
        <taxon>Papilionoidea</taxon>
        <taxon>Papilionidae</taxon>
        <taxon>Parnassiinae</taxon>
        <taxon>Parnassini</taxon>
        <taxon>Parnassius</taxon>
        <taxon>Driopa</taxon>
    </lineage>
</organism>
<protein>
    <submittedName>
        <fullName evidence="2">Uncharacterized protein</fullName>
    </submittedName>
</protein>
<sequence length="102" mass="11889">MSTMKFNDIEKTRFDIITSRYEKFLENMTDPQKEVVRVFDPLPKKNLEELELIREVTKELQQKKNDDMEKAAAQATNGEVQAEKKSPEQTETEPKAPEQTSK</sequence>
<dbReference type="Proteomes" id="UP001314205">
    <property type="component" value="Unassembled WGS sequence"/>
</dbReference>
<evidence type="ECO:0000256" key="1">
    <source>
        <dbReference type="SAM" id="MobiDB-lite"/>
    </source>
</evidence>
<reference evidence="2 3" key="1">
    <citation type="submission" date="2023-11" db="EMBL/GenBank/DDBJ databases">
        <authorList>
            <person name="Hedman E."/>
            <person name="Englund M."/>
            <person name="Stromberg M."/>
            <person name="Nyberg Akerstrom W."/>
            <person name="Nylinder S."/>
            <person name="Jareborg N."/>
            <person name="Kallberg Y."/>
            <person name="Kronander E."/>
        </authorList>
    </citation>
    <scope>NUCLEOTIDE SEQUENCE [LARGE SCALE GENOMIC DNA]</scope>
</reference>
<feature type="region of interest" description="Disordered" evidence="1">
    <location>
        <begin position="60"/>
        <end position="102"/>
    </location>
</feature>
<dbReference type="EMBL" id="CAVLGL010000088">
    <property type="protein sequence ID" value="CAK1592905.1"/>
    <property type="molecule type" value="Genomic_DNA"/>
</dbReference>
<evidence type="ECO:0000313" key="3">
    <source>
        <dbReference type="Proteomes" id="UP001314205"/>
    </source>
</evidence>
<keyword evidence="3" id="KW-1185">Reference proteome</keyword>
<dbReference type="AlphaFoldDB" id="A0AAV1LD50"/>
<comment type="caution">
    <text evidence="2">The sequence shown here is derived from an EMBL/GenBank/DDBJ whole genome shotgun (WGS) entry which is preliminary data.</text>
</comment>
<gene>
    <name evidence="2" type="ORF">PARMNEM_LOCUS12775</name>
</gene>
<name>A0AAV1LD50_9NEOP</name>
<feature type="compositionally biased region" description="Basic and acidic residues" evidence="1">
    <location>
        <begin position="81"/>
        <end position="102"/>
    </location>
</feature>
<feature type="compositionally biased region" description="Basic and acidic residues" evidence="1">
    <location>
        <begin position="60"/>
        <end position="70"/>
    </location>
</feature>
<accession>A0AAV1LD50</accession>
<proteinExistence type="predicted"/>
<evidence type="ECO:0000313" key="2">
    <source>
        <dbReference type="EMBL" id="CAK1592905.1"/>
    </source>
</evidence>